<dbReference type="GO" id="GO:0003677">
    <property type="term" value="F:DNA binding"/>
    <property type="evidence" value="ECO:0007669"/>
    <property type="project" value="InterPro"/>
</dbReference>
<evidence type="ECO:0000313" key="4">
    <source>
        <dbReference type="EMBL" id="KAG6008650.1"/>
    </source>
</evidence>
<evidence type="ECO:0008006" key="6">
    <source>
        <dbReference type="Google" id="ProtNLM"/>
    </source>
</evidence>
<reference evidence="4" key="1">
    <citation type="journal article" date="2020" name="bioRxiv">
        <title>Whole genome comparisons of ergot fungi reveals the divergence and evolution of species within the genus Claviceps are the result of varying mechanisms driving genome evolution and host range expansion.</title>
        <authorList>
            <person name="Wyka S.A."/>
            <person name="Mondo S.J."/>
            <person name="Liu M."/>
            <person name="Dettman J."/>
            <person name="Nalam V."/>
            <person name="Broders K.D."/>
        </authorList>
    </citation>
    <scope>NUCLEOTIDE SEQUENCE</scope>
    <source>
        <strain evidence="4">CCC 602</strain>
    </source>
</reference>
<dbReference type="PANTHER" id="PTHR15074:SF0">
    <property type="entry name" value="METHYL-CPG-BINDING DOMAIN PROTEIN 4-LIKE PROTEIN"/>
    <property type="match status" value="1"/>
</dbReference>
<sequence>MANFRGSAVLSTFNVPEEEADFLSDIIESSLAPANEVQSLVEASIFANSDAFHHLVSCATAIQRSKFRDPNSLEGNDVLTFIWRMLNGRECASDAQPAPWAETDRLIAIAKDLADHPPHICSPRFDSGQAGGIAVRRRRRRRRCRTIVNNSKSPYWSEEKDSSEEQVQNDNDTTVDSLGHRPQRGEYAGRFGSDLSLEITCPFLPPRRPITRTAESAFDGELSHSSYTPSSHAKLANTRFQLPSSSPFLAPATNSSEKRLPSSSPYFVPAINSSEKKPRKRKLGGIVSNVPFPPLICSRFGLIQEEMADEPFWLLIAVTFLIKTNGRAAIPVFHRVKQRFPSPKQLADPSNADELLGMIRHLGLAKHRLKFIQKYATLFLEAPPMAGTLHKVRNYDQRDYPSGFEDMCSIGIQNQSLDTLLIADSGVGKASMEAWEIGHMTQGKYTLDSWRIFCRDKLLGRAEDWNGKGREPEFQPEWMRVMPQDKELRAFLRWMWMREGWEWDPVTGERRVLRPELQLAVNEYRVDYDDEGGLRILDFPQQNIDA</sequence>
<keyword evidence="2" id="KW-0539">Nucleus</keyword>
<comment type="caution">
    <text evidence="4">The sequence shown here is derived from an EMBL/GenBank/DDBJ whole genome shotgun (WGS) entry which is preliminary data.</text>
</comment>
<name>A0A9P7NB67_9HYPO</name>
<evidence type="ECO:0000256" key="1">
    <source>
        <dbReference type="ARBA" id="ARBA00004123"/>
    </source>
</evidence>
<feature type="region of interest" description="Disordered" evidence="3">
    <location>
        <begin position="153"/>
        <end position="187"/>
    </location>
</feature>
<dbReference type="PANTHER" id="PTHR15074">
    <property type="entry name" value="METHYL-CPG-BINDING PROTEIN"/>
    <property type="match status" value="1"/>
</dbReference>
<dbReference type="InterPro" id="IPR011257">
    <property type="entry name" value="DNA_glycosylase"/>
</dbReference>
<comment type="subcellular location">
    <subcellularLocation>
        <location evidence="1">Nucleus</location>
    </subcellularLocation>
</comment>
<organism evidence="4 5">
    <name type="scientific">Claviceps pusilla</name>
    <dbReference type="NCBI Taxonomy" id="123648"/>
    <lineage>
        <taxon>Eukaryota</taxon>
        <taxon>Fungi</taxon>
        <taxon>Dikarya</taxon>
        <taxon>Ascomycota</taxon>
        <taxon>Pezizomycotina</taxon>
        <taxon>Sordariomycetes</taxon>
        <taxon>Hypocreomycetidae</taxon>
        <taxon>Hypocreales</taxon>
        <taxon>Clavicipitaceae</taxon>
        <taxon>Claviceps</taxon>
    </lineage>
</organism>
<keyword evidence="5" id="KW-1185">Reference proteome</keyword>
<evidence type="ECO:0000256" key="3">
    <source>
        <dbReference type="SAM" id="MobiDB-lite"/>
    </source>
</evidence>
<dbReference type="GO" id="GO:0005634">
    <property type="term" value="C:nucleus"/>
    <property type="evidence" value="ECO:0007669"/>
    <property type="project" value="UniProtKB-SubCell"/>
</dbReference>
<dbReference type="AlphaFoldDB" id="A0A9P7NB67"/>
<dbReference type="SUPFAM" id="SSF48150">
    <property type="entry name" value="DNA-glycosylase"/>
    <property type="match status" value="1"/>
</dbReference>
<dbReference type="Gene3D" id="1.10.340.30">
    <property type="entry name" value="Hypothetical protein, domain 2"/>
    <property type="match status" value="1"/>
</dbReference>
<dbReference type="InterPro" id="IPR045138">
    <property type="entry name" value="MeCP2/MBD4"/>
</dbReference>
<proteinExistence type="predicted"/>
<dbReference type="GO" id="GO:0006281">
    <property type="term" value="P:DNA repair"/>
    <property type="evidence" value="ECO:0007669"/>
    <property type="project" value="InterPro"/>
</dbReference>
<dbReference type="GO" id="GO:0003824">
    <property type="term" value="F:catalytic activity"/>
    <property type="evidence" value="ECO:0007669"/>
    <property type="project" value="InterPro"/>
</dbReference>
<protein>
    <recommendedName>
        <fullName evidence="6">5-methylcytosine G/T mismatch-specific DNA glycosylase</fullName>
    </recommendedName>
</protein>
<evidence type="ECO:0000256" key="2">
    <source>
        <dbReference type="ARBA" id="ARBA00023242"/>
    </source>
</evidence>
<accession>A0A9P7NB67</accession>
<dbReference type="Proteomes" id="UP000748025">
    <property type="component" value="Unassembled WGS sequence"/>
</dbReference>
<dbReference type="EMBL" id="SRPW01001032">
    <property type="protein sequence ID" value="KAG6008650.1"/>
    <property type="molecule type" value="Genomic_DNA"/>
</dbReference>
<gene>
    <name evidence="4" type="ORF">E4U43_000109</name>
</gene>
<evidence type="ECO:0000313" key="5">
    <source>
        <dbReference type="Proteomes" id="UP000748025"/>
    </source>
</evidence>
<dbReference type="OrthoDB" id="10265068at2759"/>
<feature type="compositionally biased region" description="Polar residues" evidence="3">
    <location>
        <begin position="165"/>
        <end position="176"/>
    </location>
</feature>